<protein>
    <recommendedName>
        <fullName evidence="6">Ribosomal protein L11 methyltransferase</fullName>
        <shortName evidence="6">L11 Mtase</shortName>
        <ecNumber evidence="6">2.1.1.-</ecNumber>
    </recommendedName>
</protein>
<evidence type="ECO:0000313" key="8">
    <source>
        <dbReference type="Proteomes" id="UP001595630"/>
    </source>
</evidence>
<dbReference type="RefSeq" id="WP_386361865.1">
    <property type="nucleotide sequence ID" value="NZ_JBHRXZ010000015.1"/>
</dbReference>
<comment type="similarity">
    <text evidence="1 6">Belongs to the methyltransferase superfamily. PrmA family.</text>
</comment>
<reference evidence="8" key="1">
    <citation type="journal article" date="2019" name="Int. J. Syst. Evol. Microbiol.">
        <title>The Global Catalogue of Microorganisms (GCM) 10K type strain sequencing project: providing services to taxonomists for standard genome sequencing and annotation.</title>
        <authorList>
            <consortium name="The Broad Institute Genomics Platform"/>
            <consortium name="The Broad Institute Genome Sequencing Center for Infectious Disease"/>
            <person name="Wu L."/>
            <person name="Ma J."/>
        </authorList>
    </citation>
    <scope>NUCLEOTIDE SEQUENCE [LARGE SCALE GENOMIC DNA]</scope>
    <source>
        <strain evidence="8">KCTC 42447</strain>
    </source>
</reference>
<evidence type="ECO:0000256" key="5">
    <source>
        <dbReference type="ARBA" id="ARBA00022691"/>
    </source>
</evidence>
<dbReference type="PANTHER" id="PTHR43648">
    <property type="entry name" value="ELECTRON TRANSFER FLAVOPROTEIN BETA SUBUNIT LYSINE METHYLTRANSFERASE"/>
    <property type="match status" value="1"/>
</dbReference>
<keyword evidence="7" id="KW-0687">Ribonucleoprotein</keyword>
<gene>
    <name evidence="6 7" type="primary">prmA</name>
    <name evidence="7" type="ORF">ACFOMF_05080</name>
</gene>
<evidence type="ECO:0000313" key="7">
    <source>
        <dbReference type="EMBL" id="MFC3607151.1"/>
    </source>
</evidence>
<accession>A0ABV7T4D9</accession>
<evidence type="ECO:0000256" key="6">
    <source>
        <dbReference type="HAMAP-Rule" id="MF_00735"/>
    </source>
</evidence>
<comment type="catalytic activity">
    <reaction evidence="6">
        <text>L-lysyl-[protein] + 3 S-adenosyl-L-methionine = N(6),N(6),N(6)-trimethyl-L-lysyl-[protein] + 3 S-adenosyl-L-homocysteine + 3 H(+)</text>
        <dbReference type="Rhea" id="RHEA:54192"/>
        <dbReference type="Rhea" id="RHEA-COMP:9752"/>
        <dbReference type="Rhea" id="RHEA-COMP:13826"/>
        <dbReference type="ChEBI" id="CHEBI:15378"/>
        <dbReference type="ChEBI" id="CHEBI:29969"/>
        <dbReference type="ChEBI" id="CHEBI:57856"/>
        <dbReference type="ChEBI" id="CHEBI:59789"/>
        <dbReference type="ChEBI" id="CHEBI:61961"/>
    </reaction>
</comment>
<dbReference type="Gene3D" id="3.40.50.150">
    <property type="entry name" value="Vaccinia Virus protein VP39"/>
    <property type="match status" value="1"/>
</dbReference>
<evidence type="ECO:0000256" key="2">
    <source>
        <dbReference type="ARBA" id="ARBA00022490"/>
    </source>
</evidence>
<organism evidence="7 8">
    <name type="scientific">Stutzerimonas tarimensis</name>
    <dbReference type="NCBI Taxonomy" id="1507735"/>
    <lineage>
        <taxon>Bacteria</taxon>
        <taxon>Pseudomonadati</taxon>
        <taxon>Pseudomonadota</taxon>
        <taxon>Gammaproteobacteria</taxon>
        <taxon>Pseudomonadales</taxon>
        <taxon>Pseudomonadaceae</taxon>
        <taxon>Stutzerimonas</taxon>
    </lineage>
</organism>
<keyword evidence="4 6" id="KW-0808">Transferase</keyword>
<comment type="subcellular location">
    <subcellularLocation>
        <location evidence="6">Cytoplasm</location>
    </subcellularLocation>
</comment>
<dbReference type="GO" id="GO:0005840">
    <property type="term" value="C:ribosome"/>
    <property type="evidence" value="ECO:0007669"/>
    <property type="project" value="UniProtKB-KW"/>
</dbReference>
<dbReference type="GO" id="GO:0008168">
    <property type="term" value="F:methyltransferase activity"/>
    <property type="evidence" value="ECO:0007669"/>
    <property type="project" value="UniProtKB-KW"/>
</dbReference>
<dbReference type="EC" id="2.1.1.-" evidence="6"/>
<dbReference type="InterPro" id="IPR004498">
    <property type="entry name" value="Ribosomal_PrmA_MeTrfase"/>
</dbReference>
<keyword evidence="5 6" id="KW-0949">S-adenosyl-L-methionine</keyword>
<keyword evidence="8" id="KW-1185">Reference proteome</keyword>
<dbReference type="InterPro" id="IPR050078">
    <property type="entry name" value="Ribosomal_L11_MeTrfase_PrmA"/>
</dbReference>
<keyword evidence="7" id="KW-0689">Ribosomal protein</keyword>
<keyword evidence="2 6" id="KW-0963">Cytoplasm</keyword>
<evidence type="ECO:0000256" key="4">
    <source>
        <dbReference type="ARBA" id="ARBA00022679"/>
    </source>
</evidence>
<dbReference type="CDD" id="cd02440">
    <property type="entry name" value="AdoMet_MTases"/>
    <property type="match status" value="1"/>
</dbReference>
<dbReference type="GO" id="GO:0032259">
    <property type="term" value="P:methylation"/>
    <property type="evidence" value="ECO:0007669"/>
    <property type="project" value="UniProtKB-KW"/>
</dbReference>
<dbReference type="NCBIfam" id="TIGR00406">
    <property type="entry name" value="prmA"/>
    <property type="match status" value="1"/>
</dbReference>
<comment type="caution">
    <text evidence="7">The sequence shown here is derived from an EMBL/GenBank/DDBJ whole genome shotgun (WGS) entry which is preliminary data.</text>
</comment>
<dbReference type="Proteomes" id="UP001595630">
    <property type="component" value="Unassembled WGS sequence"/>
</dbReference>
<feature type="binding site" evidence="6">
    <location>
        <position position="187"/>
    </location>
    <ligand>
        <name>S-adenosyl-L-methionine</name>
        <dbReference type="ChEBI" id="CHEBI:59789"/>
    </ligand>
</feature>
<dbReference type="Pfam" id="PF06325">
    <property type="entry name" value="PrmA"/>
    <property type="match status" value="1"/>
</dbReference>
<dbReference type="PANTHER" id="PTHR43648:SF1">
    <property type="entry name" value="ELECTRON TRANSFER FLAVOPROTEIN BETA SUBUNIT LYSINE METHYLTRANSFERASE"/>
    <property type="match status" value="1"/>
</dbReference>
<comment type="function">
    <text evidence="6">Methylates ribosomal protein L11.</text>
</comment>
<feature type="binding site" evidence="6">
    <location>
        <position position="229"/>
    </location>
    <ligand>
        <name>S-adenosyl-L-methionine</name>
        <dbReference type="ChEBI" id="CHEBI:59789"/>
    </ligand>
</feature>
<dbReference type="SUPFAM" id="SSF53335">
    <property type="entry name" value="S-adenosyl-L-methionine-dependent methyltransferases"/>
    <property type="match status" value="1"/>
</dbReference>
<evidence type="ECO:0000256" key="3">
    <source>
        <dbReference type="ARBA" id="ARBA00022603"/>
    </source>
</evidence>
<dbReference type="HAMAP" id="MF_00735">
    <property type="entry name" value="Methyltr_PrmA"/>
    <property type="match status" value="1"/>
</dbReference>
<proteinExistence type="inferred from homology"/>
<keyword evidence="3 6" id="KW-0489">Methyltransferase</keyword>
<evidence type="ECO:0000256" key="1">
    <source>
        <dbReference type="ARBA" id="ARBA00009741"/>
    </source>
</evidence>
<name>A0ABV7T4D9_9GAMM</name>
<dbReference type="EMBL" id="JBHRXZ010000015">
    <property type="protein sequence ID" value="MFC3607151.1"/>
    <property type="molecule type" value="Genomic_DNA"/>
</dbReference>
<dbReference type="InterPro" id="IPR029063">
    <property type="entry name" value="SAM-dependent_MTases_sf"/>
</dbReference>
<sequence>MSWLQLRLAITPDQAEHFEDLLLEVGAVSVTYMDAEDQPIFEPDLGTTPLWSHTHLLALFEAEVEEDSLVAHLQLLDGGELPAHELQRLEDQDWERSWMENFQPMQFGRRLWIVPSWHEAPEPEAVNLLLDPGLAFGTGTHPTTALCLEWLDGQDLQGRRVIDFGCGSGILAIASLLLGAQRAVGTDIDTQALEASRDNASRNGIDPARFPLYLPEQLPAEPAEVLVANILAGPLVELAPRLTALVAPGGRLALSGILAEQAEEVRAAYAEAFELAPTACKEGWVRIDGIRR</sequence>
<feature type="binding site" evidence="6">
    <location>
        <position position="144"/>
    </location>
    <ligand>
        <name>S-adenosyl-L-methionine</name>
        <dbReference type="ChEBI" id="CHEBI:59789"/>
    </ligand>
</feature>
<feature type="binding site" evidence="6">
    <location>
        <position position="165"/>
    </location>
    <ligand>
        <name>S-adenosyl-L-methionine</name>
        <dbReference type="ChEBI" id="CHEBI:59789"/>
    </ligand>
</feature>
<dbReference type="PIRSF" id="PIRSF000401">
    <property type="entry name" value="RPL11_MTase"/>
    <property type="match status" value="1"/>
</dbReference>